<organism evidence="1">
    <name type="scientific">Candidatus Methanomethylicus mesodigestus</name>
    <dbReference type="NCBI Taxonomy" id="1867258"/>
    <lineage>
        <taxon>Archaea</taxon>
        <taxon>Thermoproteota</taxon>
        <taxon>Methanosuratincolia</taxon>
        <taxon>Candidatus Methanomethylicales</taxon>
        <taxon>Candidatus Methanomethylicaceae</taxon>
        <taxon>Candidatus Methanomethylicus</taxon>
    </lineage>
</organism>
<name>A0A7C3J270_9CREN</name>
<proteinExistence type="predicted"/>
<reference evidence="1" key="1">
    <citation type="journal article" date="2020" name="mSystems">
        <title>Genome- and Community-Level Interaction Insights into Carbon Utilization and Element Cycling Functions of Hydrothermarchaeota in Hydrothermal Sediment.</title>
        <authorList>
            <person name="Zhou Z."/>
            <person name="Liu Y."/>
            <person name="Xu W."/>
            <person name="Pan J."/>
            <person name="Luo Z.H."/>
            <person name="Li M."/>
        </authorList>
    </citation>
    <scope>NUCLEOTIDE SEQUENCE [LARGE SCALE GENOMIC DNA]</scope>
    <source>
        <strain evidence="1">SpSt-468</strain>
    </source>
</reference>
<gene>
    <name evidence="1" type="ORF">ENS19_04950</name>
</gene>
<sequence>MMKKMDFLKRWEPRKDVRKPKGPLRPQIEEAIKIITIQIQKLDLKSLRIKDYDKALFEKVVTSYRNRDTARAKIFANELTEVRKLAKMIYLTRLVLEQISVRLNTVKEYGDVAANVAPALEVMNKIYGGLTQVVPEADSSAFKLNDLLESVLVDATQYTGRPIDASYASEEGMSILKEAASAAEAKLSKTLPDLSNIERKWEMQGF</sequence>
<protein>
    <submittedName>
        <fullName evidence="1">Uncharacterized protein</fullName>
    </submittedName>
</protein>
<evidence type="ECO:0000313" key="1">
    <source>
        <dbReference type="EMBL" id="HFK20615.1"/>
    </source>
</evidence>
<dbReference type="Gene3D" id="6.10.140.1230">
    <property type="match status" value="1"/>
</dbReference>
<comment type="caution">
    <text evidence="1">The sequence shown here is derived from an EMBL/GenBank/DDBJ whole genome shotgun (WGS) entry which is preliminary data.</text>
</comment>
<dbReference type="EMBL" id="DSTX01000007">
    <property type="protein sequence ID" value="HFK20615.1"/>
    <property type="molecule type" value="Genomic_DNA"/>
</dbReference>
<dbReference type="AlphaFoldDB" id="A0A7C3J270"/>
<accession>A0A7C3J270</accession>